<dbReference type="PANTHER" id="PTHR21415:SF1">
    <property type="entry name" value="U7 SNRNA-ASSOCIATED SM-LIKE PROTEIN LSM11"/>
    <property type="match status" value="1"/>
</dbReference>
<sequence>SLQETSHKIVGNVVFRKTQKKPDVSNAHILGITRKRTIVDYWKSFDPTLTRNGRGKRYQRDRLSRTFGPMARLWRAMRNNESVLVMTRGLREPRAFLTGNLVAFDRYWNLIVANTREYSISLKNSTLCGPLFKIRLHNRILSTVASSMLMYVHLHSLSAPTAPCEQYGGPNRSRRRRKQRQQAMLRFGQLQNSHLDSTNTKFNKPSSNPVEIGDLIPLDSVTDDALVWGGDPMFEPVVPTDSLPLSSNYTDDCELTVGSRSNHDMASQANCVVSSTVGSQWIPSIAQLTEKAYWSVENPTFDTETSQNKDHVKTGPIAEQRLHGQLFIRGSNVVSVRFLP</sequence>
<dbReference type="GO" id="GO:0006398">
    <property type="term" value="P:mRNA 3'-end processing by stem-loop binding and cleavage"/>
    <property type="evidence" value="ECO:0007669"/>
    <property type="project" value="TreeGrafter"/>
</dbReference>
<dbReference type="EMBL" id="QNGE01000972">
    <property type="protein sequence ID" value="KAA3678753.1"/>
    <property type="molecule type" value="Genomic_DNA"/>
</dbReference>
<dbReference type="GO" id="GO:0005683">
    <property type="term" value="C:U7 snRNP"/>
    <property type="evidence" value="ECO:0007669"/>
    <property type="project" value="TreeGrafter"/>
</dbReference>
<keyword evidence="2" id="KW-1185">Reference proteome</keyword>
<proteinExistence type="predicted"/>
<dbReference type="Proteomes" id="UP000324629">
    <property type="component" value="Unassembled WGS sequence"/>
</dbReference>
<reference evidence="1 2" key="1">
    <citation type="journal article" date="2019" name="Gigascience">
        <title>Whole-genome sequence of the oriental lung fluke Paragonimus westermani.</title>
        <authorList>
            <person name="Oey H."/>
            <person name="Zakrzewski M."/>
            <person name="Narain K."/>
            <person name="Devi K.R."/>
            <person name="Agatsuma T."/>
            <person name="Nawaratna S."/>
            <person name="Gobert G.N."/>
            <person name="Jones M.K."/>
            <person name="Ragan M.A."/>
            <person name="McManus D.P."/>
            <person name="Krause L."/>
        </authorList>
    </citation>
    <scope>NUCLEOTIDE SEQUENCE [LARGE SCALE GENOMIC DNA]</scope>
    <source>
        <strain evidence="1 2">IND2009</strain>
    </source>
</reference>
<dbReference type="AlphaFoldDB" id="A0A5J4NT86"/>
<evidence type="ECO:0008006" key="3">
    <source>
        <dbReference type="Google" id="ProtNLM"/>
    </source>
</evidence>
<dbReference type="GO" id="GO:0071209">
    <property type="term" value="F:U7 snRNA binding"/>
    <property type="evidence" value="ECO:0007669"/>
    <property type="project" value="InterPro"/>
</dbReference>
<dbReference type="InterPro" id="IPR039267">
    <property type="entry name" value="Lsm11"/>
</dbReference>
<gene>
    <name evidence="1" type="ORF">DEA37_0003551</name>
</gene>
<protein>
    <recommendedName>
        <fullName evidence="3">LSM domain-containing protein</fullName>
    </recommendedName>
</protein>
<feature type="non-terminal residue" evidence="1">
    <location>
        <position position="1"/>
    </location>
</feature>
<dbReference type="PANTHER" id="PTHR21415">
    <property type="entry name" value="U7 SNRNA-ASSOCIATED SM-LIKE PROTEIN LSM11"/>
    <property type="match status" value="1"/>
</dbReference>
<dbReference type="SUPFAM" id="SSF50182">
    <property type="entry name" value="Sm-like ribonucleoproteins"/>
    <property type="match status" value="1"/>
</dbReference>
<organism evidence="1 2">
    <name type="scientific">Paragonimus westermani</name>
    <dbReference type="NCBI Taxonomy" id="34504"/>
    <lineage>
        <taxon>Eukaryota</taxon>
        <taxon>Metazoa</taxon>
        <taxon>Spiralia</taxon>
        <taxon>Lophotrochozoa</taxon>
        <taxon>Platyhelminthes</taxon>
        <taxon>Trematoda</taxon>
        <taxon>Digenea</taxon>
        <taxon>Plagiorchiida</taxon>
        <taxon>Troglotremata</taxon>
        <taxon>Troglotrematidae</taxon>
        <taxon>Paragonimus</taxon>
    </lineage>
</organism>
<name>A0A5J4NT86_9TREM</name>
<dbReference type="Gene3D" id="2.30.30.100">
    <property type="match status" value="1"/>
</dbReference>
<comment type="caution">
    <text evidence="1">The sequence shown here is derived from an EMBL/GenBank/DDBJ whole genome shotgun (WGS) entry which is preliminary data.</text>
</comment>
<evidence type="ECO:0000313" key="1">
    <source>
        <dbReference type="EMBL" id="KAA3678753.1"/>
    </source>
</evidence>
<dbReference type="InterPro" id="IPR010920">
    <property type="entry name" value="LSM_dom_sf"/>
</dbReference>
<accession>A0A5J4NT86</accession>
<evidence type="ECO:0000313" key="2">
    <source>
        <dbReference type="Proteomes" id="UP000324629"/>
    </source>
</evidence>